<name>A0A8J2PES6_9HEXA</name>
<comment type="caution">
    <text evidence="2">The sequence shown here is derived from an EMBL/GenBank/DDBJ whole genome shotgun (WGS) entry which is preliminary data.</text>
</comment>
<dbReference type="OrthoDB" id="291792at2759"/>
<gene>
    <name evidence="2" type="ORF">AFUS01_LOCUS36619</name>
</gene>
<feature type="non-terminal residue" evidence="2">
    <location>
        <position position="1"/>
    </location>
</feature>
<dbReference type="AlphaFoldDB" id="A0A8J2PES6"/>
<keyword evidence="3" id="KW-1185">Reference proteome</keyword>
<accession>A0A8J2PES6</accession>
<keyword evidence="1" id="KW-0472">Membrane</keyword>
<dbReference type="PANTHER" id="PTHR12459:SF15">
    <property type="entry name" value="TRANSMEMBRANE PROTEIN 135"/>
    <property type="match status" value="1"/>
</dbReference>
<evidence type="ECO:0000313" key="3">
    <source>
        <dbReference type="Proteomes" id="UP000708208"/>
    </source>
</evidence>
<dbReference type="InterPro" id="IPR026749">
    <property type="entry name" value="Tmem135"/>
</dbReference>
<organism evidence="2 3">
    <name type="scientific">Allacma fusca</name>
    <dbReference type="NCBI Taxonomy" id="39272"/>
    <lineage>
        <taxon>Eukaryota</taxon>
        <taxon>Metazoa</taxon>
        <taxon>Ecdysozoa</taxon>
        <taxon>Arthropoda</taxon>
        <taxon>Hexapoda</taxon>
        <taxon>Collembola</taxon>
        <taxon>Symphypleona</taxon>
        <taxon>Sminthuridae</taxon>
        <taxon>Allacma</taxon>
    </lineage>
</organism>
<evidence type="ECO:0000313" key="2">
    <source>
        <dbReference type="EMBL" id="CAG7826572.1"/>
    </source>
</evidence>
<dbReference type="Proteomes" id="UP000708208">
    <property type="component" value="Unassembled WGS sequence"/>
</dbReference>
<reference evidence="2" key="1">
    <citation type="submission" date="2021-06" db="EMBL/GenBank/DDBJ databases">
        <authorList>
            <person name="Hodson N. C."/>
            <person name="Mongue J. A."/>
            <person name="Jaron S. K."/>
        </authorList>
    </citation>
    <scope>NUCLEOTIDE SEQUENCE</scope>
</reference>
<sequence length="161" mass="17831">PGKKEFSGVTEILKQALIKCIKSGAGLSAMCLAFRLLNCSFRWLSGSDDARGCIASAIMSSALGFILLRPPSTLGLYLFFKAAETVISQSHKENNWKIIRWIDSVYGGGWCLLYALSTAVLFHTGMMEPQNLKPSYYVFLSKVTGRKLQDINRHLLTVYGT</sequence>
<proteinExistence type="predicted"/>
<dbReference type="EMBL" id="CAJVCH010540273">
    <property type="protein sequence ID" value="CAG7826572.1"/>
    <property type="molecule type" value="Genomic_DNA"/>
</dbReference>
<keyword evidence="1" id="KW-0812">Transmembrane</keyword>
<evidence type="ECO:0008006" key="4">
    <source>
        <dbReference type="Google" id="ProtNLM"/>
    </source>
</evidence>
<protein>
    <recommendedName>
        <fullName evidence="4">Transmembrane protein 135</fullName>
    </recommendedName>
</protein>
<evidence type="ECO:0000256" key="1">
    <source>
        <dbReference type="SAM" id="Phobius"/>
    </source>
</evidence>
<feature type="transmembrane region" description="Helical" evidence="1">
    <location>
        <begin position="101"/>
        <end position="122"/>
    </location>
</feature>
<dbReference type="PANTHER" id="PTHR12459">
    <property type="entry name" value="TRANSMEMBRANE PROTEIN 135-RELATED"/>
    <property type="match status" value="1"/>
</dbReference>
<keyword evidence="1" id="KW-1133">Transmembrane helix</keyword>
<feature type="non-terminal residue" evidence="2">
    <location>
        <position position="161"/>
    </location>
</feature>